<dbReference type="SUPFAM" id="SSF53756">
    <property type="entry name" value="UDP-Glycosyltransferase/glycogen phosphorylase"/>
    <property type="match status" value="1"/>
</dbReference>
<dbReference type="CAZy" id="GT4">
    <property type="family name" value="Glycosyltransferase Family 4"/>
</dbReference>
<dbReference type="Proteomes" id="UP000001572">
    <property type="component" value="Chromosome"/>
</dbReference>
<dbReference type="KEGG" id="amt:Amet_0209"/>
<evidence type="ECO:0000259" key="1">
    <source>
        <dbReference type="Pfam" id="PF00534"/>
    </source>
</evidence>
<dbReference type="PANTHER" id="PTHR12526">
    <property type="entry name" value="GLYCOSYLTRANSFERASE"/>
    <property type="match status" value="1"/>
</dbReference>
<dbReference type="InterPro" id="IPR001296">
    <property type="entry name" value="Glyco_trans_1"/>
</dbReference>
<reference evidence="4" key="1">
    <citation type="journal article" date="2016" name="Genome Announc.">
        <title>Complete genome sequence of Alkaliphilus metalliredigens strain QYMF, an alkaliphilic and metal-reducing bacterium isolated from borax-contaminated leachate ponds.</title>
        <authorList>
            <person name="Hwang C."/>
            <person name="Copeland A."/>
            <person name="Lucas S."/>
            <person name="Lapidus A."/>
            <person name="Barry K."/>
            <person name="Detter J.C."/>
            <person name="Glavina Del Rio T."/>
            <person name="Hammon N."/>
            <person name="Israni S."/>
            <person name="Dalin E."/>
            <person name="Tice H."/>
            <person name="Pitluck S."/>
            <person name="Chertkov O."/>
            <person name="Brettin T."/>
            <person name="Bruce D."/>
            <person name="Han C."/>
            <person name="Schmutz J."/>
            <person name="Larimer F."/>
            <person name="Land M.L."/>
            <person name="Hauser L."/>
            <person name="Kyrpides N."/>
            <person name="Mikhailova N."/>
            <person name="Ye Q."/>
            <person name="Zhou J."/>
            <person name="Richardson P."/>
            <person name="Fields M.W."/>
        </authorList>
    </citation>
    <scope>NUCLEOTIDE SEQUENCE [LARGE SCALE GENOMIC DNA]</scope>
    <source>
        <strain evidence="4">QYMF</strain>
    </source>
</reference>
<name>A6TJS6_ALKMQ</name>
<dbReference type="RefSeq" id="WP_011971353.1">
    <property type="nucleotide sequence ID" value="NC_009633.1"/>
</dbReference>
<dbReference type="Pfam" id="PF13439">
    <property type="entry name" value="Glyco_transf_4"/>
    <property type="match status" value="1"/>
</dbReference>
<evidence type="ECO:0000313" key="4">
    <source>
        <dbReference type="Proteomes" id="UP000001572"/>
    </source>
</evidence>
<dbReference type="OrthoDB" id="9795068at2"/>
<evidence type="ECO:0000259" key="2">
    <source>
        <dbReference type="Pfam" id="PF13439"/>
    </source>
</evidence>
<dbReference type="HOGENOM" id="CLU_009583_2_4_9"/>
<protein>
    <submittedName>
        <fullName evidence="3">Glycosyl transferase, group 1</fullName>
    </submittedName>
</protein>
<keyword evidence="3" id="KW-0808">Transferase</keyword>
<accession>A6TJS6</accession>
<proteinExistence type="predicted"/>
<feature type="domain" description="Glycosyl transferase family 1" evidence="1">
    <location>
        <begin position="195"/>
        <end position="344"/>
    </location>
</feature>
<evidence type="ECO:0000313" key="3">
    <source>
        <dbReference type="EMBL" id="ABR46444.1"/>
    </source>
</evidence>
<dbReference type="InterPro" id="IPR028098">
    <property type="entry name" value="Glyco_trans_4-like_N"/>
</dbReference>
<dbReference type="eggNOG" id="COG0438">
    <property type="taxonomic scope" value="Bacteria"/>
</dbReference>
<sequence>MYILIIARGYPTDKYKMNGIFEFDQAKALVQAGHKVIYAAIDVRSIRRWRKWGGESFEQDGVQVEAINIPGGRIPKTILRQIQMQGLKNLYKRIESKYGKPDIIHAHFLGYGNISTEVLAKQNIPIALTEHLSAMNNKALEPSLITLGTETYPNVDKLITVSEALANNIEEKFEVKATVIPNMVDTESFNYINRRKENDDYVFVSTGGLIPRKSMDVLIDSFNIAFKDKKKVKLYIFGEGAERSKLEQMIAEYKLTEQIFLMGLRDRKEIAKRMHESDCFVLVSKLETFGVAYIEALAAGLPVIATNCGGPEEFVHKDNGILIEVDDAEALTNSMLKMYNESNKFDREKISKEMVDKFSPEAIAKRLTETYRNVLKDRKVQL</sequence>
<gene>
    <name evidence="3" type="ordered locus">Amet_0209</name>
</gene>
<feature type="domain" description="Glycosyltransferase subfamily 4-like N-terminal" evidence="2">
    <location>
        <begin position="25"/>
        <end position="187"/>
    </location>
</feature>
<dbReference type="STRING" id="293826.Amet_0209"/>
<dbReference type="Pfam" id="PF00534">
    <property type="entry name" value="Glycos_transf_1"/>
    <property type="match status" value="1"/>
</dbReference>
<keyword evidence="4" id="KW-1185">Reference proteome</keyword>
<dbReference type="Gene3D" id="3.40.50.2000">
    <property type="entry name" value="Glycogen Phosphorylase B"/>
    <property type="match status" value="2"/>
</dbReference>
<dbReference type="EMBL" id="CP000724">
    <property type="protein sequence ID" value="ABR46444.1"/>
    <property type="molecule type" value="Genomic_DNA"/>
</dbReference>
<organism evidence="3 4">
    <name type="scientific">Alkaliphilus metalliredigens (strain QYMF)</name>
    <dbReference type="NCBI Taxonomy" id="293826"/>
    <lineage>
        <taxon>Bacteria</taxon>
        <taxon>Bacillati</taxon>
        <taxon>Bacillota</taxon>
        <taxon>Clostridia</taxon>
        <taxon>Peptostreptococcales</taxon>
        <taxon>Natronincolaceae</taxon>
        <taxon>Alkaliphilus</taxon>
    </lineage>
</organism>
<dbReference type="PANTHER" id="PTHR12526:SF630">
    <property type="entry name" value="GLYCOSYLTRANSFERASE"/>
    <property type="match status" value="1"/>
</dbReference>
<dbReference type="GO" id="GO:0016757">
    <property type="term" value="F:glycosyltransferase activity"/>
    <property type="evidence" value="ECO:0007669"/>
    <property type="project" value="InterPro"/>
</dbReference>
<dbReference type="AlphaFoldDB" id="A6TJS6"/>